<dbReference type="InterPro" id="IPR000626">
    <property type="entry name" value="Ubiquitin-like_dom"/>
</dbReference>
<accession>A0AAD8CGB5</accession>
<name>A0AAD8CGB5_ACIOX</name>
<feature type="region of interest" description="Disordered" evidence="1">
    <location>
        <begin position="1"/>
        <end position="34"/>
    </location>
</feature>
<reference evidence="3" key="1">
    <citation type="submission" date="2022-02" db="EMBL/GenBank/DDBJ databases">
        <title>Atlantic sturgeon de novo genome assembly.</title>
        <authorList>
            <person name="Stock M."/>
            <person name="Klopp C."/>
            <person name="Guiguen Y."/>
            <person name="Cabau C."/>
            <person name="Parinello H."/>
            <person name="Santidrian Yebra-Pimentel E."/>
            <person name="Kuhl H."/>
            <person name="Dirks R.P."/>
            <person name="Guessner J."/>
            <person name="Wuertz S."/>
            <person name="Du K."/>
            <person name="Schartl M."/>
        </authorList>
    </citation>
    <scope>NUCLEOTIDE SEQUENCE</scope>
    <source>
        <strain evidence="3">STURGEONOMICS-FGT-2020</strain>
        <tissue evidence="3">Whole blood</tissue>
    </source>
</reference>
<dbReference type="GO" id="GO:0005829">
    <property type="term" value="C:cytosol"/>
    <property type="evidence" value="ECO:0007669"/>
    <property type="project" value="TreeGrafter"/>
</dbReference>
<evidence type="ECO:0000256" key="1">
    <source>
        <dbReference type="SAM" id="MobiDB-lite"/>
    </source>
</evidence>
<dbReference type="InterPro" id="IPR029071">
    <property type="entry name" value="Ubiquitin-like_domsf"/>
</dbReference>
<dbReference type="EMBL" id="JAGXEW010000743">
    <property type="protein sequence ID" value="KAK1135364.1"/>
    <property type="molecule type" value="Genomic_DNA"/>
</dbReference>
<dbReference type="PROSITE" id="PS50053">
    <property type="entry name" value="UBIQUITIN_2"/>
    <property type="match status" value="2"/>
</dbReference>
<dbReference type="GO" id="GO:0070628">
    <property type="term" value="F:proteasome binding"/>
    <property type="evidence" value="ECO:0007669"/>
    <property type="project" value="TreeGrafter"/>
</dbReference>
<dbReference type="Pfam" id="PF00240">
    <property type="entry name" value="ubiquitin"/>
    <property type="match status" value="2"/>
</dbReference>
<dbReference type="GO" id="GO:0005654">
    <property type="term" value="C:nucleoplasm"/>
    <property type="evidence" value="ECO:0007669"/>
    <property type="project" value="TreeGrafter"/>
</dbReference>
<keyword evidence="4" id="KW-1185">Reference proteome</keyword>
<dbReference type="AlphaFoldDB" id="A0AAD8CGB5"/>
<protein>
    <submittedName>
        <fullName evidence="3">Polyubiquitin 8-like</fullName>
    </submittedName>
</protein>
<evidence type="ECO:0000259" key="2">
    <source>
        <dbReference type="PROSITE" id="PS50053"/>
    </source>
</evidence>
<comment type="caution">
    <text evidence="3">The sequence shown here is derived from an EMBL/GenBank/DDBJ whole genome shotgun (WGS) entry which is preliminary data.</text>
</comment>
<gene>
    <name evidence="3" type="ORF">AOXY_G38118</name>
</gene>
<dbReference type="GO" id="GO:0043130">
    <property type="term" value="F:ubiquitin binding"/>
    <property type="evidence" value="ECO:0007669"/>
    <property type="project" value="TreeGrafter"/>
</dbReference>
<dbReference type="CDD" id="cd17039">
    <property type="entry name" value="Ubl_ubiquitin_like"/>
    <property type="match status" value="2"/>
</dbReference>
<dbReference type="SMART" id="SM00213">
    <property type="entry name" value="UBQ"/>
    <property type="match status" value="2"/>
</dbReference>
<dbReference type="GO" id="GO:0043161">
    <property type="term" value="P:proteasome-mediated ubiquitin-dependent protein catabolic process"/>
    <property type="evidence" value="ECO:0007669"/>
    <property type="project" value="TreeGrafter"/>
</dbReference>
<dbReference type="GO" id="GO:0031593">
    <property type="term" value="F:polyubiquitin modification-dependent protein binding"/>
    <property type="evidence" value="ECO:0007669"/>
    <property type="project" value="TreeGrafter"/>
</dbReference>
<dbReference type="PANTHER" id="PTHR10621">
    <property type="entry name" value="UV EXCISION REPAIR PROTEIN RAD23"/>
    <property type="match status" value="1"/>
</dbReference>
<dbReference type="SUPFAM" id="SSF54236">
    <property type="entry name" value="Ubiquitin-like"/>
    <property type="match status" value="2"/>
</dbReference>
<dbReference type="PANTHER" id="PTHR10621:SF0">
    <property type="entry name" value="UV EXCISION REPAIR PROTEIN RAD23"/>
    <property type="match status" value="1"/>
</dbReference>
<evidence type="ECO:0000313" key="4">
    <source>
        <dbReference type="Proteomes" id="UP001230051"/>
    </source>
</evidence>
<feature type="domain" description="Ubiquitin-like" evidence="2">
    <location>
        <begin position="34"/>
        <end position="103"/>
    </location>
</feature>
<sequence length="201" mass="23127">METSNLNEEDECFSETGSPAKEDRTESRPQGVKSPMRVRLFSGKSHSIEVSPDDSVRHVKEDIGREVNQNPDTLQLVYDGSYLENGKKMKDCGITTEKPLTLIRSSSLINKQTEFPLFRVKLQFDGRDREMDVNPRHKVGKVKQEICEGMGKEVEKMLLLFEAPQTTNYVIVLEESKKIEEYDIKQGSVIRLVWKTDWETK</sequence>
<dbReference type="Proteomes" id="UP001230051">
    <property type="component" value="Unassembled WGS sequence"/>
</dbReference>
<evidence type="ECO:0000313" key="3">
    <source>
        <dbReference type="EMBL" id="KAK1135364.1"/>
    </source>
</evidence>
<organism evidence="3 4">
    <name type="scientific">Acipenser oxyrinchus oxyrinchus</name>
    <dbReference type="NCBI Taxonomy" id="40147"/>
    <lineage>
        <taxon>Eukaryota</taxon>
        <taxon>Metazoa</taxon>
        <taxon>Chordata</taxon>
        <taxon>Craniata</taxon>
        <taxon>Vertebrata</taxon>
        <taxon>Euteleostomi</taxon>
        <taxon>Actinopterygii</taxon>
        <taxon>Chondrostei</taxon>
        <taxon>Acipenseriformes</taxon>
        <taxon>Acipenseridae</taxon>
        <taxon>Acipenser</taxon>
    </lineage>
</organism>
<dbReference type="Gene3D" id="3.10.20.90">
    <property type="entry name" value="Phosphatidylinositol 3-kinase Catalytic Subunit, Chain A, domain 1"/>
    <property type="match status" value="2"/>
</dbReference>
<feature type="domain" description="Ubiquitin-like" evidence="2">
    <location>
        <begin position="120"/>
        <end position="193"/>
    </location>
</feature>
<proteinExistence type="predicted"/>